<accession>A0A182TZ35</accession>
<name>A0A182TZ35_9DIPT</name>
<dbReference type="VEuPathDB" id="VectorBase:AMEC010939"/>
<dbReference type="Proteomes" id="UP000075902">
    <property type="component" value="Unassembled WGS sequence"/>
</dbReference>
<evidence type="ECO:0000313" key="3">
    <source>
        <dbReference type="Proteomes" id="UP000075902"/>
    </source>
</evidence>
<reference evidence="3" key="1">
    <citation type="submission" date="2014-01" db="EMBL/GenBank/DDBJ databases">
        <title>The Genome Sequence of Anopheles melas CM1001059_A (V2).</title>
        <authorList>
            <consortium name="The Broad Institute Genomics Platform"/>
            <person name="Neafsey D.E."/>
            <person name="Besansky N."/>
            <person name="Howell P."/>
            <person name="Walton C."/>
            <person name="Young S.K."/>
            <person name="Zeng Q."/>
            <person name="Gargeya S."/>
            <person name="Fitzgerald M."/>
            <person name="Haas B."/>
            <person name="Abouelleil A."/>
            <person name="Allen A.W."/>
            <person name="Alvarado L."/>
            <person name="Arachchi H.M."/>
            <person name="Berlin A.M."/>
            <person name="Chapman S.B."/>
            <person name="Gainer-Dewar J."/>
            <person name="Goldberg J."/>
            <person name="Griggs A."/>
            <person name="Gujja S."/>
            <person name="Hansen M."/>
            <person name="Howarth C."/>
            <person name="Imamovic A."/>
            <person name="Ireland A."/>
            <person name="Larimer J."/>
            <person name="McCowan C."/>
            <person name="Murphy C."/>
            <person name="Pearson M."/>
            <person name="Poon T.W."/>
            <person name="Priest M."/>
            <person name="Roberts A."/>
            <person name="Saif S."/>
            <person name="Shea T."/>
            <person name="Sisk P."/>
            <person name="Sykes S."/>
            <person name="Wortman J."/>
            <person name="Nusbaum C."/>
            <person name="Birren B."/>
        </authorList>
    </citation>
    <scope>NUCLEOTIDE SEQUENCE [LARGE SCALE GENOMIC DNA]</scope>
    <source>
        <strain evidence="3">CM1001059</strain>
    </source>
</reference>
<dbReference type="AlphaFoldDB" id="A0A182TZ35"/>
<proteinExistence type="predicted"/>
<evidence type="ECO:0000313" key="2">
    <source>
        <dbReference type="EnsemblMetazoa" id="AMEC010939-PA"/>
    </source>
</evidence>
<keyword evidence="1" id="KW-0812">Transmembrane</keyword>
<sequence length="161" mass="18049">MREYAPACGADPPQFTKPAPKSYVVAKLHSLPPARHFGSAQMIRFPRCFAPFRIVLQIDVPLPGTTVTAASRFTPVVIAYHPPSISQPRARHYRALAKHAQARAVVQMTTSYRYDTFDQPVVADGTNWKHGGQFRFYFAFFSKGAIFLSLLRIVLDNLVGR</sequence>
<protein>
    <submittedName>
        <fullName evidence="2">Uncharacterized protein</fullName>
    </submittedName>
</protein>
<keyword evidence="1" id="KW-0472">Membrane</keyword>
<keyword evidence="1" id="KW-1133">Transmembrane helix</keyword>
<reference evidence="2" key="2">
    <citation type="submission" date="2020-05" db="UniProtKB">
        <authorList>
            <consortium name="EnsemblMetazoa"/>
        </authorList>
    </citation>
    <scope>IDENTIFICATION</scope>
    <source>
        <strain evidence="2">CM1001059</strain>
    </source>
</reference>
<organism evidence="2 3">
    <name type="scientific">Anopheles melas</name>
    <dbReference type="NCBI Taxonomy" id="34690"/>
    <lineage>
        <taxon>Eukaryota</taxon>
        <taxon>Metazoa</taxon>
        <taxon>Ecdysozoa</taxon>
        <taxon>Arthropoda</taxon>
        <taxon>Hexapoda</taxon>
        <taxon>Insecta</taxon>
        <taxon>Pterygota</taxon>
        <taxon>Neoptera</taxon>
        <taxon>Endopterygota</taxon>
        <taxon>Diptera</taxon>
        <taxon>Nematocera</taxon>
        <taxon>Culicoidea</taxon>
        <taxon>Culicidae</taxon>
        <taxon>Anophelinae</taxon>
        <taxon>Anopheles</taxon>
    </lineage>
</organism>
<keyword evidence="3" id="KW-1185">Reference proteome</keyword>
<dbReference type="EnsemblMetazoa" id="AMEC010939-RA">
    <property type="protein sequence ID" value="AMEC010939-PA"/>
    <property type="gene ID" value="AMEC010939"/>
</dbReference>
<evidence type="ECO:0000256" key="1">
    <source>
        <dbReference type="SAM" id="Phobius"/>
    </source>
</evidence>
<feature type="transmembrane region" description="Helical" evidence="1">
    <location>
        <begin position="136"/>
        <end position="155"/>
    </location>
</feature>